<dbReference type="GO" id="GO:0051301">
    <property type="term" value="P:cell division"/>
    <property type="evidence" value="ECO:0007669"/>
    <property type="project" value="UniProtKB-UniRule"/>
</dbReference>
<dbReference type="PANTHER" id="PTHR30329">
    <property type="entry name" value="STATOR ELEMENT OF FLAGELLAR MOTOR COMPLEX"/>
    <property type="match status" value="1"/>
</dbReference>
<evidence type="ECO:0000256" key="3">
    <source>
        <dbReference type="ARBA" id="ARBA00023136"/>
    </source>
</evidence>
<keyword evidence="7 8" id="KW-0131">Cell cycle</keyword>
<evidence type="ECO:0000313" key="13">
    <source>
        <dbReference type="Proteomes" id="UP000480684"/>
    </source>
</evidence>
<comment type="subunit">
    <text evidence="8">The Tol-Pal system is composed of five core proteins: the inner membrane proteins TolA, TolQ and TolR, the periplasmic protein TolB and the outer membrane protein Pal. They form a network linking the inner and outer membranes and the peptidoglycan layer.</text>
</comment>
<keyword evidence="2 8" id="KW-0732">Signal</keyword>
<sequence length="176" mass="19153">MRRIVVSFTALAALMTISACSDESQQNGGVTGSGSNAGYQQPRGPVGQGVLTEAERLAQAQREFQTSVGDRVWFATDSVALSGEAKQTLDRQAAFLRRYPTISLRIEGHADERGTREYNLALGDRRAQSVREYLLAQGISSNRLSTTTYGKERPEAIGSNEAAWAQNRRSVSVIAE</sequence>
<dbReference type="HAMAP" id="MF_02204">
    <property type="entry name" value="Pal"/>
    <property type="match status" value="1"/>
</dbReference>
<evidence type="ECO:0000259" key="11">
    <source>
        <dbReference type="PROSITE" id="PS51123"/>
    </source>
</evidence>
<evidence type="ECO:0000256" key="5">
    <source>
        <dbReference type="ARBA" id="ARBA00023237"/>
    </source>
</evidence>
<feature type="region of interest" description="Disordered" evidence="9">
    <location>
        <begin position="23"/>
        <end position="43"/>
    </location>
</feature>
<comment type="similarity">
    <text evidence="8">Belongs to the Pal lipoprotein family.</text>
</comment>
<feature type="domain" description="OmpA-like" evidence="11">
    <location>
        <begin position="61"/>
        <end position="176"/>
    </location>
</feature>
<dbReference type="PROSITE" id="PS51257">
    <property type="entry name" value="PROKAR_LIPOPROTEIN"/>
    <property type="match status" value="1"/>
</dbReference>
<keyword evidence="6 8" id="KW-0449">Lipoprotein</keyword>
<gene>
    <name evidence="8 12" type="primary">pal</name>
    <name evidence="12" type="ORF">G4223_06580</name>
</gene>
<evidence type="ECO:0000256" key="1">
    <source>
        <dbReference type="ARBA" id="ARBA00022618"/>
    </source>
</evidence>
<dbReference type="Pfam" id="PF00691">
    <property type="entry name" value="OmpA"/>
    <property type="match status" value="1"/>
</dbReference>
<dbReference type="InterPro" id="IPR014169">
    <property type="entry name" value="Pal_lipo_C"/>
</dbReference>
<dbReference type="PANTHER" id="PTHR30329:SF21">
    <property type="entry name" value="LIPOPROTEIN YIAD-RELATED"/>
    <property type="match status" value="1"/>
</dbReference>
<dbReference type="SUPFAM" id="SSF103088">
    <property type="entry name" value="OmpA-like"/>
    <property type="match status" value="1"/>
</dbReference>
<dbReference type="CDD" id="cd07185">
    <property type="entry name" value="OmpA_C-like"/>
    <property type="match status" value="1"/>
</dbReference>
<dbReference type="InterPro" id="IPR006665">
    <property type="entry name" value="OmpA-like"/>
</dbReference>
<keyword evidence="4 8" id="KW-0564">Palmitate</keyword>
<comment type="subcellular location">
    <subcellularLocation>
        <location evidence="8">Cell outer membrane</location>
        <topology evidence="8">Lipid-anchor</topology>
    </subcellularLocation>
</comment>
<dbReference type="RefSeq" id="WP_163676804.1">
    <property type="nucleotide sequence ID" value="NZ_JAAIYP010000034.1"/>
</dbReference>
<keyword evidence="13" id="KW-1185">Reference proteome</keyword>
<evidence type="ECO:0000256" key="9">
    <source>
        <dbReference type="SAM" id="MobiDB-lite"/>
    </source>
</evidence>
<comment type="caution">
    <text evidence="12">The sequence shown here is derived from an EMBL/GenBank/DDBJ whole genome shotgun (WGS) entry which is preliminary data.</text>
</comment>
<dbReference type="Gene3D" id="3.30.1330.60">
    <property type="entry name" value="OmpA-like domain"/>
    <property type="match status" value="1"/>
</dbReference>
<organism evidence="12 13">
    <name type="scientific">Magnetospirillum aberrantis SpK</name>
    <dbReference type="NCBI Taxonomy" id="908842"/>
    <lineage>
        <taxon>Bacteria</taxon>
        <taxon>Pseudomonadati</taxon>
        <taxon>Pseudomonadota</taxon>
        <taxon>Alphaproteobacteria</taxon>
        <taxon>Rhodospirillales</taxon>
        <taxon>Rhodospirillaceae</taxon>
        <taxon>Magnetospirillum</taxon>
    </lineage>
</organism>
<feature type="signal peptide" evidence="10">
    <location>
        <begin position="1"/>
        <end position="21"/>
    </location>
</feature>
<keyword evidence="5 8" id="KW-0998">Cell outer membrane</keyword>
<dbReference type="EMBL" id="JAAIYP010000034">
    <property type="protein sequence ID" value="NFV79773.1"/>
    <property type="molecule type" value="Genomic_DNA"/>
</dbReference>
<dbReference type="GO" id="GO:0009279">
    <property type="term" value="C:cell outer membrane"/>
    <property type="evidence" value="ECO:0007669"/>
    <property type="project" value="UniProtKB-SubCell"/>
</dbReference>
<evidence type="ECO:0000256" key="2">
    <source>
        <dbReference type="ARBA" id="ARBA00022729"/>
    </source>
</evidence>
<dbReference type="InterPro" id="IPR039001">
    <property type="entry name" value="Pal"/>
</dbReference>
<proteinExistence type="inferred from homology"/>
<protein>
    <recommendedName>
        <fullName evidence="8">Peptidoglycan-associated lipoprotein</fullName>
        <shortName evidence="8">PAL</shortName>
    </recommendedName>
</protein>
<dbReference type="PRINTS" id="PR01021">
    <property type="entry name" value="OMPADOMAIN"/>
</dbReference>
<evidence type="ECO:0000313" key="12">
    <source>
        <dbReference type="EMBL" id="NFV79773.1"/>
    </source>
</evidence>
<keyword evidence="3 8" id="KW-0472">Membrane</keyword>
<comment type="function">
    <text evidence="8">Part of the Tol-Pal system, which plays a role in outer membrane invagination during cell division and is important for maintaining outer membrane integrity.</text>
</comment>
<feature type="chain" id="PRO_5028852866" description="Peptidoglycan-associated lipoprotein" evidence="10">
    <location>
        <begin position="22"/>
        <end position="176"/>
    </location>
</feature>
<dbReference type="NCBIfam" id="TIGR02802">
    <property type="entry name" value="Pal_lipo"/>
    <property type="match status" value="1"/>
</dbReference>
<dbReference type="InterPro" id="IPR006664">
    <property type="entry name" value="OMP_bac"/>
</dbReference>
<dbReference type="InterPro" id="IPR050330">
    <property type="entry name" value="Bact_OuterMem_StrucFunc"/>
</dbReference>
<keyword evidence="1 8" id="KW-0132">Cell division</keyword>
<evidence type="ECO:0000256" key="7">
    <source>
        <dbReference type="ARBA" id="ARBA00023306"/>
    </source>
</evidence>
<dbReference type="Proteomes" id="UP000480684">
    <property type="component" value="Unassembled WGS sequence"/>
</dbReference>
<dbReference type="PROSITE" id="PS51123">
    <property type="entry name" value="OMPA_2"/>
    <property type="match status" value="1"/>
</dbReference>
<reference evidence="12 13" key="1">
    <citation type="submission" date="2020-02" db="EMBL/GenBank/DDBJ databases">
        <authorList>
            <person name="Dziuba M."/>
            <person name="Kuznetsov B."/>
            <person name="Mardanov A."/>
            <person name="Ravin N."/>
            <person name="Grouzdev D."/>
        </authorList>
    </citation>
    <scope>NUCLEOTIDE SEQUENCE [LARGE SCALE GENOMIC DNA]</scope>
    <source>
        <strain evidence="12 13">SpK</strain>
    </source>
</reference>
<name>A0A7C9UYJ2_9PROT</name>
<evidence type="ECO:0000256" key="4">
    <source>
        <dbReference type="ARBA" id="ARBA00023139"/>
    </source>
</evidence>
<evidence type="ECO:0000256" key="10">
    <source>
        <dbReference type="SAM" id="SignalP"/>
    </source>
</evidence>
<dbReference type="AlphaFoldDB" id="A0A7C9UYJ2"/>
<dbReference type="InterPro" id="IPR036737">
    <property type="entry name" value="OmpA-like_sf"/>
</dbReference>
<evidence type="ECO:0000256" key="8">
    <source>
        <dbReference type="HAMAP-Rule" id="MF_02204"/>
    </source>
</evidence>
<feature type="compositionally biased region" description="Polar residues" evidence="9">
    <location>
        <begin position="23"/>
        <end position="39"/>
    </location>
</feature>
<accession>A0A7C9UYJ2</accession>
<evidence type="ECO:0000256" key="6">
    <source>
        <dbReference type="ARBA" id="ARBA00023288"/>
    </source>
</evidence>